<comment type="caution">
    <text evidence="3">The sequence shown here is derived from an EMBL/GenBank/DDBJ whole genome shotgun (WGS) entry which is preliminary data.</text>
</comment>
<organism evidence="3 4">
    <name type="scientific">Streptomyces naganishii JCM 4654</name>
    <dbReference type="NCBI Taxonomy" id="1306179"/>
    <lineage>
        <taxon>Bacteria</taxon>
        <taxon>Bacillati</taxon>
        <taxon>Actinomycetota</taxon>
        <taxon>Actinomycetes</taxon>
        <taxon>Kitasatosporales</taxon>
        <taxon>Streptomycetaceae</taxon>
        <taxon>Streptomyces</taxon>
    </lineage>
</organism>
<keyword evidence="2" id="KW-0812">Transmembrane</keyword>
<keyword evidence="4" id="KW-1185">Reference proteome</keyword>
<reference evidence="3" key="2">
    <citation type="submission" date="2020-09" db="EMBL/GenBank/DDBJ databases">
        <authorList>
            <person name="Sun Q."/>
            <person name="Ohkuma M."/>
        </authorList>
    </citation>
    <scope>NUCLEOTIDE SEQUENCE</scope>
    <source>
        <strain evidence="3">JCM 4654</strain>
    </source>
</reference>
<gene>
    <name evidence="3" type="ORF">GCM10010508_30170</name>
</gene>
<dbReference type="Proteomes" id="UP000608955">
    <property type="component" value="Unassembled WGS sequence"/>
</dbReference>
<reference evidence="3" key="1">
    <citation type="journal article" date="2014" name="Int. J. Syst. Evol. Microbiol.">
        <title>Complete genome sequence of Corynebacterium casei LMG S-19264T (=DSM 44701T), isolated from a smear-ripened cheese.</title>
        <authorList>
            <consortium name="US DOE Joint Genome Institute (JGI-PGF)"/>
            <person name="Walter F."/>
            <person name="Albersmeier A."/>
            <person name="Kalinowski J."/>
            <person name="Ruckert C."/>
        </authorList>
    </citation>
    <scope>NUCLEOTIDE SEQUENCE</scope>
    <source>
        <strain evidence="3">JCM 4654</strain>
    </source>
</reference>
<name>A0A919CVM5_9ACTN</name>
<keyword evidence="2" id="KW-0472">Membrane</keyword>
<accession>A0A919CVM5</accession>
<evidence type="ECO:0000313" key="4">
    <source>
        <dbReference type="Proteomes" id="UP000608955"/>
    </source>
</evidence>
<keyword evidence="2" id="KW-1133">Transmembrane helix</keyword>
<evidence type="ECO:0000256" key="2">
    <source>
        <dbReference type="SAM" id="Phobius"/>
    </source>
</evidence>
<proteinExistence type="predicted"/>
<sequence length="230" mass="22694">MTKFLLAVHVLAAIVAVGPVTVAASMFPPAARRALDPPPGGPRAADAVATVELLHRICRVYAVVGVVVPVFGFATAKNMGVLGDAWLIASIVLTALAAAVLVVLVLPRQEAVVRGLLPEAAVDGPAAAASGETDGGAGAAEADKASRTHGATTADGAAGVTGTDAADRATRAAGVTGVAGVAVTAATVPGTVTVTRRHTVRLAMSTGVFNLLWAAVTVLMIVRPGSTTGA</sequence>
<dbReference type="AlphaFoldDB" id="A0A919CVM5"/>
<dbReference type="EMBL" id="BMVF01000007">
    <property type="protein sequence ID" value="GHD89386.1"/>
    <property type="molecule type" value="Genomic_DNA"/>
</dbReference>
<evidence type="ECO:0008006" key="5">
    <source>
        <dbReference type="Google" id="ProtNLM"/>
    </source>
</evidence>
<feature type="transmembrane region" description="Helical" evidence="2">
    <location>
        <begin position="85"/>
        <end position="106"/>
    </location>
</feature>
<protein>
    <recommendedName>
        <fullName evidence="5">Integral membrane protein</fullName>
    </recommendedName>
</protein>
<evidence type="ECO:0000256" key="1">
    <source>
        <dbReference type="SAM" id="MobiDB-lite"/>
    </source>
</evidence>
<feature type="transmembrane region" description="Helical" evidence="2">
    <location>
        <begin position="202"/>
        <end position="222"/>
    </location>
</feature>
<evidence type="ECO:0000313" key="3">
    <source>
        <dbReference type="EMBL" id="GHD89386.1"/>
    </source>
</evidence>
<feature type="region of interest" description="Disordered" evidence="1">
    <location>
        <begin position="126"/>
        <end position="161"/>
    </location>
</feature>
<dbReference type="RefSeq" id="WP_190178325.1">
    <property type="nucleotide sequence ID" value="NZ_BMVF01000007.1"/>
</dbReference>
<feature type="compositionally biased region" description="Low complexity" evidence="1">
    <location>
        <begin position="150"/>
        <end position="161"/>
    </location>
</feature>